<protein>
    <submittedName>
        <fullName evidence="3">Hypoxanthine-guanine phosphoribosyltransferase</fullName>
    </submittedName>
</protein>
<dbReference type="GO" id="GO:0032263">
    <property type="term" value="P:GMP salvage"/>
    <property type="evidence" value="ECO:0007669"/>
    <property type="project" value="TreeGrafter"/>
</dbReference>
<reference evidence="3 4" key="1">
    <citation type="submission" date="2019-05" db="EMBL/GenBank/DDBJ databases">
        <title>Emergence of the Ug99 lineage of the wheat stem rust pathogen through somatic hybridization.</title>
        <authorList>
            <person name="Li F."/>
            <person name="Upadhyaya N.M."/>
            <person name="Sperschneider J."/>
            <person name="Matny O."/>
            <person name="Nguyen-Phuc H."/>
            <person name="Mago R."/>
            <person name="Raley C."/>
            <person name="Miller M.E."/>
            <person name="Silverstein K.A.T."/>
            <person name="Henningsen E."/>
            <person name="Hirsch C.D."/>
            <person name="Visser B."/>
            <person name="Pretorius Z.A."/>
            <person name="Steffenson B.J."/>
            <person name="Schwessinger B."/>
            <person name="Dodds P.N."/>
            <person name="Figueroa M."/>
        </authorList>
    </citation>
    <scope>NUCLEOTIDE SEQUENCE [LARGE SCALE GENOMIC DNA]</scope>
    <source>
        <strain evidence="3">21-0</strain>
    </source>
</reference>
<dbReference type="Gene3D" id="3.40.50.2020">
    <property type="match status" value="1"/>
</dbReference>
<dbReference type="GO" id="GO:0032264">
    <property type="term" value="P:IMP salvage"/>
    <property type="evidence" value="ECO:0007669"/>
    <property type="project" value="TreeGrafter"/>
</dbReference>
<evidence type="ECO:0000313" key="4">
    <source>
        <dbReference type="Proteomes" id="UP000324748"/>
    </source>
</evidence>
<evidence type="ECO:0000256" key="2">
    <source>
        <dbReference type="ARBA" id="ARBA00022679"/>
    </source>
</evidence>
<keyword evidence="2 3" id="KW-0808">Transferase</keyword>
<comment type="caution">
    <text evidence="3">The sequence shown here is derived from an EMBL/GenBank/DDBJ whole genome shotgun (WGS) entry which is preliminary data.</text>
</comment>
<evidence type="ECO:0000313" key="3">
    <source>
        <dbReference type="EMBL" id="KAA1102063.1"/>
    </source>
</evidence>
<gene>
    <name evidence="3" type="primary">HPT1_2</name>
    <name evidence="3" type="ORF">PGT21_035633</name>
</gene>
<keyword evidence="1 3" id="KW-0328">Glycosyltransferase</keyword>
<dbReference type="PANTHER" id="PTHR43363">
    <property type="entry name" value="HYPOXANTHINE PHOSPHORIBOSYLTRANSFERASE"/>
    <property type="match status" value="1"/>
</dbReference>
<dbReference type="GO" id="GO:0004422">
    <property type="term" value="F:hypoxanthine phosphoribosyltransferase activity"/>
    <property type="evidence" value="ECO:0007669"/>
    <property type="project" value="TreeGrafter"/>
</dbReference>
<accession>A0A5B0PMG8</accession>
<name>A0A5B0PMG8_PUCGR</name>
<sequence length="126" mass="13963">MLLAGPRSDGIWYIRLGVQMPSTTPGGDEVDDTRTTLSYAIHELEKDVQSQLSKLSPDEQAKFPATQFAIFVVHNKDKPKAGSIPEHIKYFAGKTVGDHWIDYPWEAKDIDGHNKLADAPGSQKLS</sequence>
<dbReference type="AlphaFoldDB" id="A0A5B0PMG8"/>
<proteinExistence type="predicted"/>
<evidence type="ECO:0000256" key="1">
    <source>
        <dbReference type="ARBA" id="ARBA00022676"/>
    </source>
</evidence>
<dbReference type="Proteomes" id="UP000324748">
    <property type="component" value="Unassembled WGS sequence"/>
</dbReference>
<organism evidence="3 4">
    <name type="scientific">Puccinia graminis f. sp. tritici</name>
    <dbReference type="NCBI Taxonomy" id="56615"/>
    <lineage>
        <taxon>Eukaryota</taxon>
        <taxon>Fungi</taxon>
        <taxon>Dikarya</taxon>
        <taxon>Basidiomycota</taxon>
        <taxon>Pucciniomycotina</taxon>
        <taxon>Pucciniomycetes</taxon>
        <taxon>Pucciniales</taxon>
        <taxon>Pucciniaceae</taxon>
        <taxon>Puccinia</taxon>
    </lineage>
</organism>
<dbReference type="PANTHER" id="PTHR43363:SF1">
    <property type="entry name" value="HYPOXANTHINE-GUANINE PHOSPHORIBOSYLTRANSFERASE"/>
    <property type="match status" value="1"/>
</dbReference>
<dbReference type="GO" id="GO:0046100">
    <property type="term" value="P:hypoxanthine metabolic process"/>
    <property type="evidence" value="ECO:0007669"/>
    <property type="project" value="TreeGrafter"/>
</dbReference>
<dbReference type="EMBL" id="VSWC01000053">
    <property type="protein sequence ID" value="KAA1102063.1"/>
    <property type="molecule type" value="Genomic_DNA"/>
</dbReference>
<dbReference type="GO" id="GO:0005737">
    <property type="term" value="C:cytoplasm"/>
    <property type="evidence" value="ECO:0007669"/>
    <property type="project" value="TreeGrafter"/>
</dbReference>
<dbReference type="InterPro" id="IPR029057">
    <property type="entry name" value="PRTase-like"/>
</dbReference>
<dbReference type="OrthoDB" id="9973266at2759"/>
<keyword evidence="4" id="KW-1185">Reference proteome</keyword>
<dbReference type="GO" id="GO:0032265">
    <property type="term" value="P:XMP salvage"/>
    <property type="evidence" value="ECO:0007669"/>
    <property type="project" value="TreeGrafter"/>
</dbReference>